<proteinExistence type="predicted"/>
<feature type="transmembrane region" description="Helical" evidence="1">
    <location>
        <begin position="88"/>
        <end position="110"/>
    </location>
</feature>
<gene>
    <name evidence="2" type="ORF">SPHA_22557</name>
</gene>
<keyword evidence="1" id="KW-1133">Transmembrane helix</keyword>
<evidence type="ECO:0000313" key="3">
    <source>
        <dbReference type="Proteomes" id="UP000597762"/>
    </source>
</evidence>
<comment type="caution">
    <text evidence="2">The sequence shown here is derived from an EMBL/GenBank/DDBJ whole genome shotgun (WGS) entry which is preliminary data.</text>
</comment>
<feature type="transmembrane region" description="Helical" evidence="1">
    <location>
        <begin position="122"/>
        <end position="145"/>
    </location>
</feature>
<dbReference type="AlphaFoldDB" id="A0A812BP67"/>
<organism evidence="2 3">
    <name type="scientific">Acanthosepion pharaonis</name>
    <name type="common">Pharaoh cuttlefish</name>
    <name type="synonym">Sepia pharaonis</name>
    <dbReference type="NCBI Taxonomy" id="158019"/>
    <lineage>
        <taxon>Eukaryota</taxon>
        <taxon>Metazoa</taxon>
        <taxon>Spiralia</taxon>
        <taxon>Lophotrochozoa</taxon>
        <taxon>Mollusca</taxon>
        <taxon>Cephalopoda</taxon>
        <taxon>Coleoidea</taxon>
        <taxon>Decapodiformes</taxon>
        <taxon>Sepiida</taxon>
        <taxon>Sepiina</taxon>
        <taxon>Sepiidae</taxon>
        <taxon>Acanthosepion</taxon>
    </lineage>
</organism>
<protein>
    <submittedName>
        <fullName evidence="2">Uncharacterized protein</fullName>
    </submittedName>
</protein>
<keyword evidence="1" id="KW-0812">Transmembrane</keyword>
<dbReference type="Proteomes" id="UP000597762">
    <property type="component" value="Unassembled WGS sequence"/>
</dbReference>
<keyword evidence="3" id="KW-1185">Reference proteome</keyword>
<sequence length="165" mass="19012">MASYFTFRRGPPTLQRFSSASTMTLYSHLRQDNCKIQTHSACQNIFLLLLPLLLLLLLYLLLRLFLPFLFFNLLPFSYRLLHFPLLDLLLFIFSSSPTHLLFLIRLFSLFSSSSFSSSSSSSFFFSSSSSSFFFVSSYFLLFLILPSFPSSLSVIHQNIQCKIHA</sequence>
<name>A0A812BP67_ACAPH</name>
<evidence type="ECO:0000256" key="1">
    <source>
        <dbReference type="SAM" id="Phobius"/>
    </source>
</evidence>
<dbReference type="EMBL" id="CAHIKZ030000835">
    <property type="protein sequence ID" value="CAE1240891.1"/>
    <property type="molecule type" value="Genomic_DNA"/>
</dbReference>
<evidence type="ECO:0000313" key="2">
    <source>
        <dbReference type="EMBL" id="CAE1240891.1"/>
    </source>
</evidence>
<keyword evidence="1" id="KW-0472">Membrane</keyword>
<accession>A0A812BP67</accession>
<reference evidence="2" key="1">
    <citation type="submission" date="2021-01" db="EMBL/GenBank/DDBJ databases">
        <authorList>
            <person name="Li R."/>
            <person name="Bekaert M."/>
        </authorList>
    </citation>
    <scope>NUCLEOTIDE SEQUENCE</scope>
    <source>
        <strain evidence="2">Farmed</strain>
    </source>
</reference>
<feature type="transmembrane region" description="Helical" evidence="1">
    <location>
        <begin position="45"/>
        <end position="68"/>
    </location>
</feature>